<evidence type="ECO:0000313" key="1">
    <source>
        <dbReference type="EMBL" id="VFJ46793.1"/>
    </source>
</evidence>
<evidence type="ECO:0000313" key="2">
    <source>
        <dbReference type="EMBL" id="VFJ49010.1"/>
    </source>
</evidence>
<gene>
    <name evidence="2" type="ORF">BECKFW1821A_GA0114235_102131</name>
    <name evidence="1" type="ORF">BECKFW1821B_GA0114236_100165</name>
</gene>
<dbReference type="EMBL" id="CAADEW010000021">
    <property type="protein sequence ID" value="VFJ49010.1"/>
    <property type="molecule type" value="Genomic_DNA"/>
</dbReference>
<name>A0A450S4S2_9GAMM</name>
<reference evidence="1" key="1">
    <citation type="submission" date="2019-02" db="EMBL/GenBank/DDBJ databases">
        <authorList>
            <person name="Gruber-Vodicka R. H."/>
            <person name="Seah K. B. B."/>
        </authorList>
    </citation>
    <scope>NUCLEOTIDE SEQUENCE</scope>
    <source>
        <strain evidence="1">BECK_BZ106</strain>
        <strain evidence="2">BECK_BZ15</strain>
    </source>
</reference>
<proteinExistence type="predicted"/>
<accession>A0A450S4S2</accession>
<sequence length="51" mass="6134">MLDVWIESAARVQDHFPSYVIFVLKSRYYFPILYDSAAREYEIRCSLKVLM</sequence>
<protein>
    <submittedName>
        <fullName evidence="1">Uncharacterized protein</fullName>
    </submittedName>
</protein>
<dbReference type="EMBL" id="CAADFD010000001">
    <property type="protein sequence ID" value="VFJ46793.1"/>
    <property type="molecule type" value="Genomic_DNA"/>
</dbReference>
<organism evidence="1">
    <name type="scientific">Candidatus Kentrum sp. FW</name>
    <dbReference type="NCBI Taxonomy" id="2126338"/>
    <lineage>
        <taxon>Bacteria</taxon>
        <taxon>Pseudomonadati</taxon>
        <taxon>Pseudomonadota</taxon>
        <taxon>Gammaproteobacteria</taxon>
        <taxon>Candidatus Kentrum</taxon>
    </lineage>
</organism>
<dbReference type="AlphaFoldDB" id="A0A450S4S2"/>